<dbReference type="InterPro" id="IPR008547">
    <property type="entry name" value="DUF829_TMEM53"/>
</dbReference>
<evidence type="ECO:0000256" key="9">
    <source>
        <dbReference type="SAM" id="MobiDB-lite"/>
    </source>
</evidence>
<accession>A0A8H7EJ79</accession>
<organism evidence="11 12">
    <name type="scientific">Alternaria burnsii</name>
    <dbReference type="NCBI Taxonomy" id="1187904"/>
    <lineage>
        <taxon>Eukaryota</taxon>
        <taxon>Fungi</taxon>
        <taxon>Dikarya</taxon>
        <taxon>Ascomycota</taxon>
        <taxon>Pezizomycotina</taxon>
        <taxon>Dothideomycetes</taxon>
        <taxon>Pleosporomycetidae</taxon>
        <taxon>Pleosporales</taxon>
        <taxon>Pleosporineae</taxon>
        <taxon>Pleosporaceae</taxon>
        <taxon>Alternaria</taxon>
        <taxon>Alternaria sect. Alternaria</taxon>
    </lineage>
</organism>
<evidence type="ECO:0000313" key="11">
    <source>
        <dbReference type="EMBL" id="KAF7677739.1"/>
    </source>
</evidence>
<keyword evidence="12" id="KW-1185">Reference proteome</keyword>
<keyword evidence="6" id="KW-0539">Nucleus</keyword>
<comment type="pathway">
    <text evidence="1">Mycotoxin biosynthesis.</text>
</comment>
<feature type="region of interest" description="Disordered" evidence="9">
    <location>
        <begin position="1165"/>
        <end position="1228"/>
    </location>
</feature>
<feature type="region of interest" description="Disordered" evidence="9">
    <location>
        <begin position="1299"/>
        <end position="1324"/>
    </location>
</feature>
<dbReference type="RefSeq" id="XP_038787917.1">
    <property type="nucleotide sequence ID" value="XM_038929645.1"/>
</dbReference>
<dbReference type="InterPro" id="IPR038213">
    <property type="entry name" value="IFI6/IFI27-like_sf"/>
</dbReference>
<keyword evidence="4 10" id="KW-1133">Transmembrane helix</keyword>
<proteinExistence type="inferred from homology"/>
<feature type="compositionally biased region" description="Basic and acidic residues" evidence="9">
    <location>
        <begin position="1396"/>
        <end position="1419"/>
    </location>
</feature>
<dbReference type="Gene3D" id="6.10.110.10">
    <property type="match status" value="1"/>
</dbReference>
<feature type="compositionally biased region" description="Low complexity" evidence="9">
    <location>
        <begin position="1463"/>
        <end position="1473"/>
    </location>
</feature>
<evidence type="ECO:0000256" key="6">
    <source>
        <dbReference type="ARBA" id="ARBA00023242"/>
    </source>
</evidence>
<comment type="subcellular location">
    <subcellularLocation>
        <location evidence="7">Nucleus outer membrane</location>
        <topology evidence="7">Single-pass membrane protein</topology>
    </subcellularLocation>
</comment>
<dbReference type="Pfam" id="PF05705">
    <property type="entry name" value="DUF829"/>
    <property type="match status" value="1"/>
</dbReference>
<protein>
    <submittedName>
        <fullName evidence="11">Uncharacterized protein</fullName>
    </submittedName>
</protein>
<dbReference type="EMBL" id="JAAABM010000005">
    <property type="protein sequence ID" value="KAF7677739.1"/>
    <property type="molecule type" value="Genomic_DNA"/>
</dbReference>
<evidence type="ECO:0000256" key="10">
    <source>
        <dbReference type="SAM" id="Phobius"/>
    </source>
</evidence>
<feature type="compositionally biased region" description="Basic and acidic residues" evidence="9">
    <location>
        <begin position="1059"/>
        <end position="1080"/>
    </location>
</feature>
<dbReference type="GeneID" id="62202823"/>
<dbReference type="SUPFAM" id="SSF53474">
    <property type="entry name" value="alpha/beta-Hydrolases"/>
    <property type="match status" value="1"/>
</dbReference>
<evidence type="ECO:0000256" key="2">
    <source>
        <dbReference type="ARBA" id="ARBA00007387"/>
    </source>
</evidence>
<dbReference type="PANTHER" id="PTHR12265">
    <property type="entry name" value="TRANSMEMBRANE PROTEIN 53"/>
    <property type="match status" value="1"/>
</dbReference>
<evidence type="ECO:0000256" key="7">
    <source>
        <dbReference type="ARBA" id="ARBA00034303"/>
    </source>
</evidence>
<keyword evidence="8" id="KW-0175">Coiled coil</keyword>
<feature type="compositionally biased region" description="Polar residues" evidence="9">
    <location>
        <begin position="1096"/>
        <end position="1107"/>
    </location>
</feature>
<sequence length="2011" mass="226580">MNLKKSKFWPPFYITPRHPGHWPLSEHVTTRICRYAGRQASAMLYIALYKNRVGGKDANTALRAVYYEPFTYWDWHGVDAEDESASKHKKQLVWERQRGFTAAKGEKAGYPYPQEAWQRFRHLIDNHAERRHWVAKMAVAHWMNIEDLTWIFRNLPSLEALDLSDIALFTVQPYKGYANEPPLTMTDTWAYFFLRIPSVCPVRETAPKLKWLGIPDFRDVSLVAPRILLDNFLPLCTNLQTLSIRGKYREEIPPPSLSGHEYVCDFIRGIKIRTPSSVTALELRLSIPFLHQLLVALHAEDRLNIDQIGLDLGAWAQTYPLRNTSTEISDNDVISAASKAASKARFDIYKQQHNKLLSASSRWLLPAPEDIPYTSDVSSSSGSPAFERLDARPTFQNEPYKAKGGSDIRNYTCDRSKLESRKKCGNKDENHHKELLGSLERTHVNSLPSMLVKLHDAGRIAASQDYSLYSLNPEWQVNSTIPLHPFTMIQKYQPVPTLSMDQGRDYKQLTTDRLKEAYTWLNATFAWRPIFDWDYFVSSGMESAKENLDVAFSSLEQQYKLGNTTRSTNEVLLGEVSRQLQIMRDAGIPIHLLMGRRNPDESSLYWGWPYNSDAWEKSLQAPPDAGLGTIAAHIDTLSIFYDLRNPLDERRLEEIDKRQPYRRPEAYCPRPNGPWHLTKNSPFKKQWQDRPSRLSKRNTQKTANKKIIGKKTRVPLANNLDSCPPAGEFADEHFYDDPETDRSIPETLHQVARRAAFEREAVGWHRFWTEYAPQMTNLKELRLRMPQNFDSVGSWSLRQLLNPKETWVMFGYADERGHMQTQEDLLHHVAGDFKLHMHAAQEKIWPGGRFVRRSWILWTPEPTGTAELALHRGTNEARCPTSHPSSSNKTTDLYKTHKLAGDKREKEQLQKAIKQARETARKEEELEASLLLSSSEDLVRDPPAVTPRPEDIERRLTGIYGRHIRGVAQRTWRAEMRGHAEQLNEDVYGRDETVHSLRRVGAVSQVEDATIARDILRDTRDLLLKRMHDFRPEDIFVPCDRTEHTNGLKLVKHMTDYAAEERKRRGEPVQEDAHRTEKPTSKFASTNTRPGALPHGTQQSQTSPVENSSEKSSSESTSSDEDDPRPTRFTPAMQTKRITATQTITAQQGFEAIYTTRKLKLTQQSASDIATGQNERIPKFERKPNKGSSESDQAAHQTSEHVGFAQSTVKGRTTEEKGRPEEQATEKKRLIEVKKAAIATAEAEKEARIAAENKVVQEKKKRDEAKSQNAEIRRQVEEVGAAAKNIAADEKATKEEAKQKAEHVKKQAAAEKKELMKQADAERKKVKDAIAAEKKRTVDNEAARKEAEQKAADEIAETTEIAAVKAKEAAATIKAAKNEETPDIVPTIEGILPGKLTEKPTKSQKTPKEKSPKILEGTKRKQPSPDQFDDDTVDERKPVKKPRPNKGASTTSTPIRRSARLRTQTPTKTPTPQFEFPSDVSVTENSEHAIEDDDKRKKGKKGKKDVDDYKPHGSTKKRTSTKVAKAAREKAMGSKAVTLAKGRKRGADEEEEEIEEIVKKKPIQKSLKTPAKKKSVLNISHYLAISRTALQSLVKAHAHTSFDPSHLRLLVSNMNATMAATQPLLDWIAAHPYQTVFHVVNGVVLLTPAAATVPFFNALGLSAGGPVAGSAATSIMSFFGYVPAGGIYATAQSAAMGGYGASIAAGAAQAGAMMSSGAAWLQHTEMEPATSPPAADIAKPLSNFQKIGHNTYLWTSPPYLTQPEDQTPLILLFAWNAAAAKHIAKYTVTYQEFFPTSRILLVRCFTQDMFRSASSYSSLLQPAIELVAEHITAGDEVLVHSFSNGGGNQVNEFAKAWKKKYGTVLPMRAQILDSSPTKGPWMKSHAAISASLPKSMFWVWFGGALVHLLLVCTFIADKLMGREHKMVVLCRQLNDESVFDTKVPRVYLYSKADQMVGFEEAEEHADIAKAKGWDVTKVQFEKSPHCGHIREDQRKYWTAVVVAWTKGPRDK</sequence>
<dbReference type="GO" id="GO:0005640">
    <property type="term" value="C:nuclear outer membrane"/>
    <property type="evidence" value="ECO:0007669"/>
    <property type="project" value="UniProtKB-SubCell"/>
</dbReference>
<comment type="similarity">
    <text evidence="2">Belongs to the TMEM53 family.</text>
</comment>
<dbReference type="InterPro" id="IPR029058">
    <property type="entry name" value="AB_hydrolase_fold"/>
</dbReference>
<feature type="compositionally biased region" description="Basic and acidic residues" evidence="9">
    <location>
        <begin position="1485"/>
        <end position="1496"/>
    </location>
</feature>
<evidence type="ECO:0000313" key="12">
    <source>
        <dbReference type="Proteomes" id="UP000596902"/>
    </source>
</evidence>
<evidence type="ECO:0000256" key="5">
    <source>
        <dbReference type="ARBA" id="ARBA00023136"/>
    </source>
</evidence>
<feature type="region of interest" description="Disordered" evidence="9">
    <location>
        <begin position="1059"/>
        <end position="1141"/>
    </location>
</feature>
<feature type="coiled-coil region" evidence="8">
    <location>
        <begin position="899"/>
        <end position="929"/>
    </location>
</feature>
<evidence type="ECO:0000256" key="1">
    <source>
        <dbReference type="ARBA" id="ARBA00004685"/>
    </source>
</evidence>
<feature type="region of interest" description="Disordered" evidence="9">
    <location>
        <begin position="1374"/>
        <end position="1533"/>
    </location>
</feature>
<dbReference type="CDD" id="cd06503">
    <property type="entry name" value="ATP-synt_Fo_b"/>
    <property type="match status" value="1"/>
</dbReference>
<feature type="compositionally biased region" description="Polar residues" evidence="9">
    <location>
        <begin position="1165"/>
        <end position="1174"/>
    </location>
</feature>
<evidence type="ECO:0000256" key="3">
    <source>
        <dbReference type="ARBA" id="ARBA00022692"/>
    </source>
</evidence>
<feature type="transmembrane region" description="Helical" evidence="10">
    <location>
        <begin position="1897"/>
        <end position="1916"/>
    </location>
</feature>
<reference evidence="11" key="1">
    <citation type="submission" date="2020-01" db="EMBL/GenBank/DDBJ databases">
        <authorList>
            <person name="Feng Z.H.Z."/>
        </authorList>
    </citation>
    <scope>NUCLEOTIDE SEQUENCE</scope>
    <source>
        <strain evidence="11">CBS107.38</strain>
    </source>
</reference>
<feature type="compositionally biased region" description="Basic residues" evidence="9">
    <location>
        <begin position="693"/>
        <end position="703"/>
    </location>
</feature>
<evidence type="ECO:0000256" key="4">
    <source>
        <dbReference type="ARBA" id="ARBA00022989"/>
    </source>
</evidence>
<feature type="region of interest" description="Disordered" evidence="9">
    <location>
        <begin position="663"/>
        <end position="703"/>
    </location>
</feature>
<name>A0A8H7EJ79_9PLEO</name>
<evidence type="ECO:0000256" key="8">
    <source>
        <dbReference type="SAM" id="Coils"/>
    </source>
</evidence>
<dbReference type="PANTHER" id="PTHR12265:SF30">
    <property type="entry name" value="TRANSMEMBRANE PROTEIN 53"/>
    <property type="match status" value="1"/>
</dbReference>
<keyword evidence="5 10" id="KW-0472">Membrane</keyword>
<keyword evidence="3 10" id="KW-0812">Transmembrane</keyword>
<comment type="caution">
    <text evidence="11">The sequence shown here is derived from an EMBL/GenBank/DDBJ whole genome shotgun (WGS) entry which is preliminary data.</text>
</comment>
<gene>
    <name evidence="11" type="ORF">GT037_004598</name>
</gene>
<feature type="compositionally biased region" description="Polar residues" evidence="9">
    <location>
        <begin position="1186"/>
        <end position="1197"/>
    </location>
</feature>
<dbReference type="Proteomes" id="UP000596902">
    <property type="component" value="Unassembled WGS sequence"/>
</dbReference>
<feature type="compositionally biased region" description="Basic and acidic residues" evidence="9">
    <location>
        <begin position="1212"/>
        <end position="1228"/>
    </location>
</feature>
<reference evidence="11" key="2">
    <citation type="submission" date="2020-08" db="EMBL/GenBank/DDBJ databases">
        <title>Draft Genome Sequence of Cumin Blight Pathogen Alternaria burnsii.</title>
        <authorList>
            <person name="Feng Z."/>
        </authorList>
    </citation>
    <scope>NUCLEOTIDE SEQUENCE</scope>
    <source>
        <strain evidence="11">CBS107.38</strain>
    </source>
</reference>